<proteinExistence type="inferred from homology"/>
<dbReference type="InterPro" id="IPR006016">
    <property type="entry name" value="UspA"/>
</dbReference>
<reference evidence="3 4" key="1">
    <citation type="submission" date="2017-04" db="EMBL/GenBank/DDBJ databases">
        <authorList>
            <person name="Afonso C.L."/>
            <person name="Miller P.J."/>
            <person name="Scott M.A."/>
            <person name="Spackman E."/>
            <person name="Goraichik I."/>
            <person name="Dimitrov K.M."/>
            <person name="Suarez D.L."/>
            <person name="Swayne D.E."/>
        </authorList>
    </citation>
    <scope>NUCLEOTIDE SEQUENCE [LARGE SCALE GENOMIC DNA]</scope>
    <source>
        <strain evidence="3 4">DSM 3385</strain>
    </source>
</reference>
<dbReference type="AlphaFoldDB" id="A0A1W2CPZ7"/>
<dbReference type="Proteomes" id="UP000192418">
    <property type="component" value="Unassembled WGS sequence"/>
</dbReference>
<dbReference type="PANTHER" id="PTHR46268:SF22">
    <property type="entry name" value="SENSOR PROTEIN KDPD-RELATED"/>
    <property type="match status" value="1"/>
</dbReference>
<dbReference type="CDD" id="cd00293">
    <property type="entry name" value="USP-like"/>
    <property type="match status" value="1"/>
</dbReference>
<dbReference type="PANTHER" id="PTHR46268">
    <property type="entry name" value="STRESS RESPONSE PROTEIN NHAX"/>
    <property type="match status" value="1"/>
</dbReference>
<dbReference type="InterPro" id="IPR006015">
    <property type="entry name" value="Universal_stress_UspA"/>
</dbReference>
<feature type="domain" description="UspA" evidence="2">
    <location>
        <begin position="9"/>
        <end position="171"/>
    </location>
</feature>
<evidence type="ECO:0000313" key="3">
    <source>
        <dbReference type="EMBL" id="SMC87310.1"/>
    </source>
</evidence>
<dbReference type="Gene3D" id="3.40.50.620">
    <property type="entry name" value="HUPs"/>
    <property type="match status" value="1"/>
</dbReference>
<evidence type="ECO:0000259" key="2">
    <source>
        <dbReference type="Pfam" id="PF00582"/>
    </source>
</evidence>
<protein>
    <submittedName>
        <fullName evidence="3">Nucleotide-binding universal stress protein, UspA family</fullName>
    </submittedName>
</protein>
<dbReference type="SUPFAM" id="SSF52402">
    <property type="entry name" value="Adenine nucleotide alpha hydrolases-like"/>
    <property type="match status" value="1"/>
</dbReference>
<dbReference type="EMBL" id="FWXY01000013">
    <property type="protein sequence ID" value="SMC87310.1"/>
    <property type="molecule type" value="Genomic_DNA"/>
</dbReference>
<accession>A0A1W2CPZ7</accession>
<sequence>MKLPQVNVSNILYPTDLSDNARYAFAYAVSLAELYQAKITILHVMPEEQSIMEANVSGYIKQEKWDEIKNTHYNQTRESLIAKKRDHVLIREVLDQFSQDVRKENDTSSLADEIIIERGNPVKEILKQSKERNCDLIVMGSRGHSTLADVMMGSITKRVLRRSDIPVLVVRLPHEE</sequence>
<dbReference type="OrthoDB" id="3217301at2"/>
<evidence type="ECO:0000256" key="1">
    <source>
        <dbReference type="ARBA" id="ARBA00008791"/>
    </source>
</evidence>
<dbReference type="Pfam" id="PF00582">
    <property type="entry name" value="Usp"/>
    <property type="match status" value="1"/>
</dbReference>
<dbReference type="InterPro" id="IPR014729">
    <property type="entry name" value="Rossmann-like_a/b/a_fold"/>
</dbReference>
<gene>
    <name evidence="3" type="ORF">SAMN02746065_11334</name>
</gene>
<dbReference type="PRINTS" id="PR01438">
    <property type="entry name" value="UNVRSLSTRESS"/>
</dbReference>
<dbReference type="RefSeq" id="WP_084069870.1">
    <property type="nucleotide sequence ID" value="NZ_FWXY01000013.1"/>
</dbReference>
<name>A0A1W2CPZ7_9BACT</name>
<comment type="similarity">
    <text evidence="1">Belongs to the universal stress protein A family.</text>
</comment>
<evidence type="ECO:0000313" key="4">
    <source>
        <dbReference type="Proteomes" id="UP000192418"/>
    </source>
</evidence>
<keyword evidence="4" id="KW-1185">Reference proteome</keyword>
<organism evidence="3 4">
    <name type="scientific">Desulfocicer vacuolatum DSM 3385</name>
    <dbReference type="NCBI Taxonomy" id="1121400"/>
    <lineage>
        <taxon>Bacteria</taxon>
        <taxon>Pseudomonadati</taxon>
        <taxon>Thermodesulfobacteriota</taxon>
        <taxon>Desulfobacteria</taxon>
        <taxon>Desulfobacterales</taxon>
        <taxon>Desulfobacteraceae</taxon>
        <taxon>Desulfocicer</taxon>
    </lineage>
</organism>